<comment type="caution">
    <text evidence="2">The sequence shown here is derived from an EMBL/GenBank/DDBJ whole genome shotgun (WGS) entry which is preliminary data.</text>
</comment>
<proteinExistence type="predicted"/>
<evidence type="ECO:0000313" key="3">
    <source>
        <dbReference type="Proteomes" id="UP001651880"/>
    </source>
</evidence>
<dbReference type="Pfam" id="PF00583">
    <property type="entry name" value="Acetyltransf_1"/>
    <property type="match status" value="1"/>
</dbReference>
<sequence>METICYKELKKHEINAALFESFNRYQEVKKCWRKENGEWVLKEIAFTEQWGPDEYEYLVSCLKNTVETGGAVFGAFHNNMLVGFASVENQFFGSQKEYLQLSSIHISYESRGIGIGKKLFSLACKKAKEMGAQKLYISAHSSEETQAFYKEMGCREAAEYNAKLVDDEPCDCQLEYSLSNE</sequence>
<protein>
    <submittedName>
        <fullName evidence="2">GNAT family N-acetyltransferase</fullName>
    </submittedName>
</protein>
<dbReference type="SUPFAM" id="SSF55729">
    <property type="entry name" value="Acyl-CoA N-acyltransferases (Nat)"/>
    <property type="match status" value="1"/>
</dbReference>
<evidence type="ECO:0000259" key="1">
    <source>
        <dbReference type="PROSITE" id="PS51186"/>
    </source>
</evidence>
<dbReference type="InterPro" id="IPR016181">
    <property type="entry name" value="Acyl_CoA_acyltransferase"/>
</dbReference>
<gene>
    <name evidence="2" type="ORF">LJD61_19980</name>
</gene>
<dbReference type="Gene3D" id="3.40.630.30">
    <property type="match status" value="1"/>
</dbReference>
<accession>A0ABT1NMH7</accession>
<evidence type="ECO:0000313" key="2">
    <source>
        <dbReference type="EMBL" id="MCQ1531799.1"/>
    </source>
</evidence>
<feature type="domain" description="N-acetyltransferase" evidence="1">
    <location>
        <begin position="17"/>
        <end position="181"/>
    </location>
</feature>
<dbReference type="CDD" id="cd04301">
    <property type="entry name" value="NAT_SF"/>
    <property type="match status" value="1"/>
</dbReference>
<dbReference type="InterPro" id="IPR000182">
    <property type="entry name" value="GNAT_dom"/>
</dbReference>
<organism evidence="2 3">
    <name type="scientific">Lutispora saccharofermentans</name>
    <dbReference type="NCBI Taxonomy" id="3024236"/>
    <lineage>
        <taxon>Bacteria</taxon>
        <taxon>Bacillati</taxon>
        <taxon>Bacillota</taxon>
        <taxon>Clostridia</taxon>
        <taxon>Lutisporales</taxon>
        <taxon>Lutisporaceae</taxon>
        <taxon>Lutispora</taxon>
    </lineage>
</organism>
<dbReference type="Proteomes" id="UP001651880">
    <property type="component" value="Unassembled WGS sequence"/>
</dbReference>
<dbReference type="PROSITE" id="PS51186">
    <property type="entry name" value="GNAT"/>
    <property type="match status" value="1"/>
</dbReference>
<reference evidence="2 3" key="1">
    <citation type="submission" date="2021-10" db="EMBL/GenBank/DDBJ databases">
        <title>Lutispora strain m25 sp. nov., a thermophilic, non-spore-forming bacterium isolated from a lab-scale methanogenic bioreactor digesting anaerobic sludge.</title>
        <authorList>
            <person name="El Houari A."/>
            <person name="Mcdonald J."/>
        </authorList>
    </citation>
    <scope>NUCLEOTIDE SEQUENCE [LARGE SCALE GENOMIC DNA]</scope>
    <source>
        <strain evidence="3">m25</strain>
    </source>
</reference>
<keyword evidence="3" id="KW-1185">Reference proteome</keyword>
<name>A0ABT1NMH7_9FIRM</name>
<dbReference type="EMBL" id="JAJEKE010000031">
    <property type="protein sequence ID" value="MCQ1531799.1"/>
    <property type="molecule type" value="Genomic_DNA"/>
</dbReference>
<dbReference type="RefSeq" id="WP_255229366.1">
    <property type="nucleotide sequence ID" value="NZ_JAJEKE010000031.1"/>
</dbReference>